<protein>
    <recommendedName>
        <fullName evidence="4 5">Large ribosomal subunit protein uL4</fullName>
    </recommendedName>
</protein>
<reference evidence="7" key="1">
    <citation type="submission" date="2023-07" db="EMBL/GenBank/DDBJ databases">
        <title>Genomic Encyclopedia of Type Strains, Phase IV (KMG-IV): sequencing the most valuable type-strain genomes for metagenomic binning, comparative biology and taxonomic classification.</title>
        <authorList>
            <person name="Goeker M."/>
        </authorList>
    </citation>
    <scope>NUCLEOTIDE SEQUENCE [LARGE SCALE GENOMIC DNA]</scope>
    <source>
        <strain evidence="7">DSM 21204</strain>
    </source>
</reference>
<evidence type="ECO:0000313" key="8">
    <source>
        <dbReference type="Proteomes" id="UP001240643"/>
    </source>
</evidence>
<name>A0ABU0LY71_9BACT</name>
<gene>
    <name evidence="5" type="primary">rplD</name>
    <name evidence="7" type="ORF">J2Z62_000071</name>
</gene>
<comment type="function">
    <text evidence="5">Forms part of the polypeptide exit tunnel.</text>
</comment>
<evidence type="ECO:0000256" key="6">
    <source>
        <dbReference type="SAM" id="MobiDB-lite"/>
    </source>
</evidence>
<dbReference type="PANTHER" id="PTHR10746">
    <property type="entry name" value="50S RIBOSOMAL PROTEIN L4"/>
    <property type="match status" value="1"/>
</dbReference>
<dbReference type="PANTHER" id="PTHR10746:SF6">
    <property type="entry name" value="LARGE RIBOSOMAL SUBUNIT PROTEIN UL4M"/>
    <property type="match status" value="1"/>
</dbReference>
<evidence type="ECO:0000256" key="1">
    <source>
        <dbReference type="ARBA" id="ARBA00010528"/>
    </source>
</evidence>
<evidence type="ECO:0000256" key="3">
    <source>
        <dbReference type="ARBA" id="ARBA00023274"/>
    </source>
</evidence>
<evidence type="ECO:0000313" key="7">
    <source>
        <dbReference type="EMBL" id="MDQ0513633.1"/>
    </source>
</evidence>
<dbReference type="EMBL" id="JAUSWO010000001">
    <property type="protein sequence ID" value="MDQ0513633.1"/>
    <property type="molecule type" value="Genomic_DNA"/>
</dbReference>
<dbReference type="HAMAP" id="MF_01328_B">
    <property type="entry name" value="Ribosomal_uL4_B"/>
    <property type="match status" value="1"/>
</dbReference>
<evidence type="ECO:0000256" key="4">
    <source>
        <dbReference type="ARBA" id="ARBA00035244"/>
    </source>
</evidence>
<dbReference type="Pfam" id="PF00573">
    <property type="entry name" value="Ribosomal_L4"/>
    <property type="match status" value="1"/>
</dbReference>
<dbReference type="NCBIfam" id="TIGR03953">
    <property type="entry name" value="rplD_bact"/>
    <property type="match status" value="1"/>
</dbReference>
<dbReference type="Proteomes" id="UP001240643">
    <property type="component" value="Unassembled WGS sequence"/>
</dbReference>
<keyword evidence="2 5" id="KW-0689">Ribosomal protein</keyword>
<sequence>MKNFKITNSNGATVGELELSQQLLTAEEIHNQSLFDAVLLEQASVRQGTHSTKTKAEVSGTGKKPLAQKHTGNARQGSRRNPHFVGGGVVFGPKPGRNYRKSMNRQVYALAFLSAFSQTVNSQKLTLLTDDFHRDSLPSTKAVNDLLKTFNLTKQKVLFVVNDDNPNLFLAARNIKNLIVKTASSVSVRDLLNNKHVVMQLGGFQAIIRLRTNLEMKLNLFDANSQPATKGQ</sequence>
<dbReference type="InterPro" id="IPR023574">
    <property type="entry name" value="Ribosomal_uL4_dom_sf"/>
</dbReference>
<proteinExistence type="inferred from homology"/>
<keyword evidence="5" id="KW-0699">rRNA-binding</keyword>
<comment type="similarity">
    <text evidence="1 5">Belongs to the universal ribosomal protein uL4 family.</text>
</comment>
<comment type="caution">
    <text evidence="7">The sequence shown here is derived from an EMBL/GenBank/DDBJ whole genome shotgun (WGS) entry which is preliminary data.</text>
</comment>
<comment type="subunit">
    <text evidence="5">Part of the 50S ribosomal subunit.</text>
</comment>
<dbReference type="GO" id="GO:0005840">
    <property type="term" value="C:ribosome"/>
    <property type="evidence" value="ECO:0007669"/>
    <property type="project" value="UniProtKB-KW"/>
</dbReference>
<keyword evidence="3 5" id="KW-0687">Ribonucleoprotein</keyword>
<evidence type="ECO:0000256" key="5">
    <source>
        <dbReference type="HAMAP-Rule" id="MF_01328"/>
    </source>
</evidence>
<organism evidence="7 8">
    <name type="scientific">Mycoplasmoides fastidiosum</name>
    <dbReference type="NCBI Taxonomy" id="92758"/>
    <lineage>
        <taxon>Bacteria</taxon>
        <taxon>Bacillati</taxon>
        <taxon>Mycoplasmatota</taxon>
        <taxon>Mycoplasmoidales</taxon>
        <taxon>Mycoplasmoidaceae</taxon>
        <taxon>Mycoplasmoides</taxon>
    </lineage>
</organism>
<dbReference type="InterPro" id="IPR013005">
    <property type="entry name" value="Ribosomal_uL4-like"/>
</dbReference>
<keyword evidence="5" id="KW-0694">RNA-binding</keyword>
<dbReference type="InterPro" id="IPR002136">
    <property type="entry name" value="Ribosomal_uL4"/>
</dbReference>
<keyword evidence="8" id="KW-1185">Reference proteome</keyword>
<dbReference type="Gene3D" id="3.40.1370.10">
    <property type="match status" value="1"/>
</dbReference>
<dbReference type="SUPFAM" id="SSF52166">
    <property type="entry name" value="Ribosomal protein L4"/>
    <property type="match status" value="1"/>
</dbReference>
<evidence type="ECO:0000256" key="2">
    <source>
        <dbReference type="ARBA" id="ARBA00022980"/>
    </source>
</evidence>
<feature type="region of interest" description="Disordered" evidence="6">
    <location>
        <begin position="46"/>
        <end position="90"/>
    </location>
</feature>
<comment type="function">
    <text evidence="5">One of the primary rRNA binding proteins, this protein initially binds near the 5'-end of the 23S rRNA. It is important during the early stages of 50S assembly. It makes multiple contacts with different domains of the 23S rRNA in the assembled 50S subunit and ribosome.</text>
</comment>
<accession>A0ABU0LY71</accession>